<feature type="transmembrane region" description="Helical" evidence="10">
    <location>
        <begin position="192"/>
        <end position="218"/>
    </location>
</feature>
<comment type="similarity">
    <text evidence="2 8">Belongs to the peptidase A24 family.</text>
</comment>
<dbReference type="Proteomes" id="UP000240996">
    <property type="component" value="Unassembled WGS sequence"/>
</dbReference>
<feature type="domain" description="Prepilin type IV endopeptidase peptidase" evidence="11">
    <location>
        <begin position="108"/>
        <end position="213"/>
    </location>
</feature>
<keyword evidence="3" id="KW-1003">Cell membrane</keyword>
<dbReference type="Pfam" id="PF01478">
    <property type="entry name" value="Peptidase_A24"/>
    <property type="match status" value="1"/>
</dbReference>
<evidence type="ECO:0000313" key="14">
    <source>
        <dbReference type="Proteomes" id="UP000240996"/>
    </source>
</evidence>
<evidence type="ECO:0000259" key="11">
    <source>
        <dbReference type="Pfam" id="PF01478"/>
    </source>
</evidence>
<evidence type="ECO:0000259" key="12">
    <source>
        <dbReference type="Pfam" id="PF06750"/>
    </source>
</evidence>
<evidence type="ECO:0000256" key="8">
    <source>
        <dbReference type="RuleBase" id="RU003793"/>
    </source>
</evidence>
<keyword evidence="7 10" id="KW-0472">Membrane</keyword>
<dbReference type="GO" id="GO:0004190">
    <property type="term" value="F:aspartic-type endopeptidase activity"/>
    <property type="evidence" value="ECO:0007669"/>
    <property type="project" value="UniProtKB-EC"/>
</dbReference>
<dbReference type="EC" id="3.4.23.43" evidence="9"/>
<name>A0A2T4YSE3_9SPHN</name>
<keyword evidence="5 9" id="KW-0812">Transmembrane</keyword>
<evidence type="ECO:0000256" key="5">
    <source>
        <dbReference type="ARBA" id="ARBA00022692"/>
    </source>
</evidence>
<dbReference type="Gene3D" id="1.20.120.1220">
    <property type="match status" value="1"/>
</dbReference>
<keyword evidence="9 13" id="KW-0808">Transferase</keyword>
<evidence type="ECO:0000313" key="13">
    <source>
        <dbReference type="EMBL" id="PTM46730.1"/>
    </source>
</evidence>
<dbReference type="Pfam" id="PF06750">
    <property type="entry name" value="A24_N_bact"/>
    <property type="match status" value="1"/>
</dbReference>
<dbReference type="EC" id="2.1.1.-" evidence="9"/>
<evidence type="ECO:0000256" key="2">
    <source>
        <dbReference type="ARBA" id="ARBA00005801"/>
    </source>
</evidence>
<dbReference type="InterPro" id="IPR000045">
    <property type="entry name" value="Prepilin_IV_endopep_pep"/>
</dbReference>
<reference evidence="13 14" key="1">
    <citation type="submission" date="2018-04" db="EMBL/GenBank/DDBJ databases">
        <title>Genomic Encyclopedia of Type Strains, Phase III (KMG-III): the genomes of soil and plant-associated and newly described type strains.</title>
        <authorList>
            <person name="Whitman W."/>
        </authorList>
    </citation>
    <scope>NUCLEOTIDE SEQUENCE [LARGE SCALE GENOMIC DNA]</scope>
    <source>
        <strain evidence="13 14">NW12</strain>
    </source>
</reference>
<keyword evidence="9" id="KW-0378">Hydrolase</keyword>
<comment type="caution">
    <text evidence="13">The sequence shown here is derived from an EMBL/GenBank/DDBJ whole genome shotgun (WGS) entry which is preliminary data.</text>
</comment>
<proteinExistence type="inferred from homology"/>
<dbReference type="EMBL" id="PZZN01000001">
    <property type="protein sequence ID" value="PTM46730.1"/>
    <property type="molecule type" value="Genomic_DNA"/>
</dbReference>
<sequence length="253" mass="25729">MPVPSPMIAAAALGVLGAIVGSFIAALVIRWPQDRSVVRGRSACDACGRTLTALDLVPLVSALLLRGRCRSCGAQIDPLHWRIEACGLAIGIAAGLVAPGQAALWGAAFGWMLLALAALDLVAFWLPDRLTLLLALGGAAGGFAGLAPGGLDRMIGGVAGFALLWAIAAGYRRIRGHDGMGGGDPKLFGAIGLWLGWQMLPAVLLIASMVGLGAVLTMRVGGKPVTGQTAMPFGALLAIAAYPAWLFMIASGG</sequence>
<evidence type="ECO:0000256" key="4">
    <source>
        <dbReference type="ARBA" id="ARBA00022519"/>
    </source>
</evidence>
<evidence type="ECO:0000256" key="9">
    <source>
        <dbReference type="RuleBase" id="RU003794"/>
    </source>
</evidence>
<gene>
    <name evidence="13" type="ORF">C8J24_0103</name>
</gene>
<evidence type="ECO:0000256" key="7">
    <source>
        <dbReference type="ARBA" id="ARBA00023136"/>
    </source>
</evidence>
<protein>
    <recommendedName>
        <fullName evidence="9">Prepilin leader peptidase/N-methyltransferase</fullName>
        <ecNumber evidence="9">2.1.1.-</ecNumber>
        <ecNumber evidence="9">3.4.23.43</ecNumber>
    </recommendedName>
</protein>
<feature type="transmembrane region" description="Helical" evidence="10">
    <location>
        <begin position="6"/>
        <end position="29"/>
    </location>
</feature>
<evidence type="ECO:0000256" key="10">
    <source>
        <dbReference type="SAM" id="Phobius"/>
    </source>
</evidence>
<dbReference type="InterPro" id="IPR050882">
    <property type="entry name" value="Prepilin_peptidase/N-MTase"/>
</dbReference>
<evidence type="ECO:0000256" key="6">
    <source>
        <dbReference type="ARBA" id="ARBA00022989"/>
    </source>
</evidence>
<comment type="subcellular location">
    <subcellularLocation>
        <location evidence="1">Cell inner membrane</location>
        <topology evidence="1">Multi-pass membrane protein</topology>
    </subcellularLocation>
    <subcellularLocation>
        <location evidence="9">Cell membrane</location>
        <topology evidence="9">Multi-pass membrane protein</topology>
    </subcellularLocation>
</comment>
<dbReference type="InterPro" id="IPR014032">
    <property type="entry name" value="Peptidase_A24A_bac"/>
</dbReference>
<feature type="domain" description="Prepilin peptidase A24 N-terminal" evidence="12">
    <location>
        <begin position="15"/>
        <end position="89"/>
    </location>
</feature>
<dbReference type="PANTHER" id="PTHR30487:SF0">
    <property type="entry name" value="PREPILIN LEADER PEPTIDASE_N-METHYLTRANSFERASE-RELATED"/>
    <property type="match status" value="1"/>
</dbReference>
<keyword evidence="6 10" id="KW-1133">Transmembrane helix</keyword>
<comment type="function">
    <text evidence="9">Plays an essential role in type IV pili and type II pseudopili formation by proteolytically removing the leader sequence from substrate proteins and subsequently monomethylating the alpha-amino group of the newly exposed N-terminal phenylalanine.</text>
</comment>
<feature type="transmembrane region" description="Helical" evidence="10">
    <location>
        <begin position="79"/>
        <end position="98"/>
    </location>
</feature>
<dbReference type="PANTHER" id="PTHR30487">
    <property type="entry name" value="TYPE 4 PREPILIN-LIKE PROTEINS LEADER PEPTIDE-PROCESSING ENZYME"/>
    <property type="match status" value="1"/>
</dbReference>
<evidence type="ECO:0000256" key="3">
    <source>
        <dbReference type="ARBA" id="ARBA00022475"/>
    </source>
</evidence>
<evidence type="ECO:0000256" key="1">
    <source>
        <dbReference type="ARBA" id="ARBA00004429"/>
    </source>
</evidence>
<dbReference type="InterPro" id="IPR010627">
    <property type="entry name" value="Prepilin_pept_A24_N"/>
</dbReference>
<keyword evidence="9" id="KW-0511">Multifunctional enzyme</keyword>
<keyword evidence="9" id="KW-0645">Protease</keyword>
<accession>A0A2T4YSE3</accession>
<comment type="catalytic activity">
    <reaction evidence="9">
        <text>Typically cleaves a -Gly-|-Phe- bond to release an N-terminal, basic peptide of 5-8 residues from type IV prepilin, and then N-methylates the new N-terminal amino group, the methyl donor being S-adenosyl-L-methionine.</text>
        <dbReference type="EC" id="3.4.23.43"/>
    </reaction>
</comment>
<keyword evidence="9 13" id="KW-0489">Methyltransferase</keyword>
<dbReference type="PRINTS" id="PR00864">
    <property type="entry name" value="PREPILNPTASE"/>
</dbReference>
<dbReference type="GO" id="GO:0005886">
    <property type="term" value="C:plasma membrane"/>
    <property type="evidence" value="ECO:0007669"/>
    <property type="project" value="UniProtKB-SubCell"/>
</dbReference>
<feature type="transmembrane region" description="Helical" evidence="10">
    <location>
        <begin position="130"/>
        <end position="148"/>
    </location>
</feature>
<keyword evidence="14" id="KW-1185">Reference proteome</keyword>
<organism evidence="13 14">
    <name type="scientific">Sphingomonas aerolata</name>
    <dbReference type="NCBI Taxonomy" id="185951"/>
    <lineage>
        <taxon>Bacteria</taxon>
        <taxon>Pseudomonadati</taxon>
        <taxon>Pseudomonadota</taxon>
        <taxon>Alphaproteobacteria</taxon>
        <taxon>Sphingomonadales</taxon>
        <taxon>Sphingomonadaceae</taxon>
        <taxon>Sphingomonas</taxon>
    </lineage>
</organism>
<feature type="transmembrane region" description="Helical" evidence="10">
    <location>
        <begin position="154"/>
        <end position="171"/>
    </location>
</feature>
<dbReference type="GO" id="GO:0008168">
    <property type="term" value="F:methyltransferase activity"/>
    <property type="evidence" value="ECO:0007669"/>
    <property type="project" value="UniProtKB-KW"/>
</dbReference>
<keyword evidence="4" id="KW-0997">Cell inner membrane</keyword>
<dbReference type="AlphaFoldDB" id="A0A2T4YSE3"/>
<feature type="transmembrane region" description="Helical" evidence="10">
    <location>
        <begin position="230"/>
        <end position="250"/>
    </location>
</feature>
<feature type="transmembrane region" description="Helical" evidence="10">
    <location>
        <begin position="104"/>
        <end position="123"/>
    </location>
</feature>
<dbReference type="GO" id="GO:0006465">
    <property type="term" value="P:signal peptide processing"/>
    <property type="evidence" value="ECO:0007669"/>
    <property type="project" value="TreeGrafter"/>
</dbReference>
<dbReference type="GO" id="GO:0032259">
    <property type="term" value="P:methylation"/>
    <property type="evidence" value="ECO:0007669"/>
    <property type="project" value="UniProtKB-KW"/>
</dbReference>